<dbReference type="Pfam" id="PF13622">
    <property type="entry name" value="4HBT_3"/>
    <property type="match status" value="1"/>
</dbReference>
<keyword evidence="2" id="KW-0378">Hydrolase</keyword>
<dbReference type="InterPro" id="IPR049449">
    <property type="entry name" value="TesB_ACOT8-like_N"/>
</dbReference>
<dbReference type="Pfam" id="PF20789">
    <property type="entry name" value="4HBT_3C"/>
    <property type="match status" value="1"/>
</dbReference>
<feature type="domain" description="Acyl-CoA thioesterase-like N-terminal HotDog" evidence="3">
    <location>
        <begin position="20"/>
        <end position="104"/>
    </location>
</feature>
<evidence type="ECO:0000313" key="5">
    <source>
        <dbReference type="EMBL" id="CDF85022.1"/>
    </source>
</evidence>
<keyword evidence="6" id="KW-1185">Reference proteome</keyword>
<dbReference type="GO" id="GO:0009062">
    <property type="term" value="P:fatty acid catabolic process"/>
    <property type="evidence" value="ECO:0007669"/>
    <property type="project" value="TreeGrafter"/>
</dbReference>
<evidence type="ECO:0000256" key="1">
    <source>
        <dbReference type="ARBA" id="ARBA00006538"/>
    </source>
</evidence>
<organism evidence="5 6">
    <name type="scientific">Pseudomonas knackmussii (strain DSM 6978 / CCUG 54928 / LMG 23759 / B13)</name>
    <dbReference type="NCBI Taxonomy" id="1301098"/>
    <lineage>
        <taxon>Bacteria</taxon>
        <taxon>Pseudomonadati</taxon>
        <taxon>Pseudomonadota</taxon>
        <taxon>Gammaproteobacteria</taxon>
        <taxon>Pseudomonadales</taxon>
        <taxon>Pseudomonadaceae</taxon>
        <taxon>Pseudomonas</taxon>
    </lineage>
</organism>
<dbReference type="OrthoDB" id="7059210at2"/>
<evidence type="ECO:0000259" key="3">
    <source>
        <dbReference type="Pfam" id="PF13622"/>
    </source>
</evidence>
<name>A0A024HKH5_PSEKB</name>
<reference evidence="5 6" key="1">
    <citation type="submission" date="2013-03" db="EMBL/GenBank/DDBJ databases">
        <authorList>
            <person name="Linke B."/>
        </authorList>
    </citation>
    <scope>NUCLEOTIDE SEQUENCE [LARGE SCALE GENOMIC DNA]</scope>
    <source>
        <strain evidence="5 6">B13</strain>
    </source>
</reference>
<dbReference type="EMBL" id="HG322950">
    <property type="protein sequence ID" value="CDF85022.1"/>
    <property type="molecule type" value="Genomic_DNA"/>
</dbReference>
<gene>
    <name evidence="5" type="ORF">PKB_3684</name>
</gene>
<proteinExistence type="inferred from homology"/>
<evidence type="ECO:0000256" key="2">
    <source>
        <dbReference type="ARBA" id="ARBA00022801"/>
    </source>
</evidence>
<comment type="similarity">
    <text evidence="1">Belongs to the C/M/P thioester hydrolase family.</text>
</comment>
<dbReference type="PANTHER" id="PTHR11066:SF34">
    <property type="entry name" value="ACYL-COENZYME A THIOESTERASE 8"/>
    <property type="match status" value="1"/>
</dbReference>
<dbReference type="HOGENOM" id="CLU_084775_1_0_6"/>
<dbReference type="eggNOG" id="COG1946">
    <property type="taxonomic scope" value="Bacteria"/>
</dbReference>
<dbReference type="AlphaFoldDB" id="A0A024HKH5"/>
<dbReference type="CDD" id="cd03445">
    <property type="entry name" value="Thioesterase_II_repeat2"/>
    <property type="match status" value="1"/>
</dbReference>
<dbReference type="PANTHER" id="PTHR11066">
    <property type="entry name" value="ACYL-COA THIOESTERASE"/>
    <property type="match status" value="1"/>
</dbReference>
<dbReference type="InterPro" id="IPR003703">
    <property type="entry name" value="Acyl_CoA_thio"/>
</dbReference>
<dbReference type="InterPro" id="IPR042171">
    <property type="entry name" value="Acyl-CoA_hotdog"/>
</dbReference>
<dbReference type="KEGG" id="pkc:PKB_3684"/>
<dbReference type="InterPro" id="IPR029069">
    <property type="entry name" value="HotDog_dom_sf"/>
</dbReference>
<feature type="domain" description="Acyl-CoA thioesterase-like C-terminal" evidence="4">
    <location>
        <begin position="125"/>
        <end position="263"/>
    </location>
</feature>
<dbReference type="InterPro" id="IPR049450">
    <property type="entry name" value="ACOT8-like_C"/>
</dbReference>
<dbReference type="GO" id="GO:0006637">
    <property type="term" value="P:acyl-CoA metabolic process"/>
    <property type="evidence" value="ECO:0007669"/>
    <property type="project" value="InterPro"/>
</dbReference>
<dbReference type="CDD" id="cd00556">
    <property type="entry name" value="Thioesterase_II"/>
    <property type="match status" value="1"/>
</dbReference>
<evidence type="ECO:0000259" key="4">
    <source>
        <dbReference type="Pfam" id="PF20789"/>
    </source>
</evidence>
<dbReference type="SUPFAM" id="SSF54637">
    <property type="entry name" value="Thioesterase/thiol ester dehydrase-isomerase"/>
    <property type="match status" value="2"/>
</dbReference>
<accession>A0A024HKH5</accession>
<reference evidence="5 6" key="2">
    <citation type="submission" date="2014-05" db="EMBL/GenBank/DDBJ databases">
        <title>Genome sequence of the 3-chlorobenzoate degrading bacterium Pseudomonas knackmussii B13 shows multiple evidence for horizontal gene transfer.</title>
        <authorList>
            <person name="Miyazaki R."/>
            <person name="Bertelli C."/>
            <person name="Falquet L."/>
            <person name="Robinson-Rechavi M."/>
            <person name="Gharib W."/>
            <person name="Roy S."/>
            <person name="Van der Meer J.R."/>
        </authorList>
    </citation>
    <scope>NUCLEOTIDE SEQUENCE [LARGE SCALE GENOMIC DNA]</scope>
    <source>
        <strain evidence="5 6">B13</strain>
    </source>
</reference>
<dbReference type="Proteomes" id="UP000025241">
    <property type="component" value="Chromosome I"/>
</dbReference>
<dbReference type="GO" id="GO:0047617">
    <property type="term" value="F:fatty acyl-CoA hydrolase activity"/>
    <property type="evidence" value="ECO:0007669"/>
    <property type="project" value="InterPro"/>
</dbReference>
<dbReference type="Gene3D" id="2.40.160.210">
    <property type="entry name" value="Acyl-CoA thioesterase, double hotdog domain"/>
    <property type="match status" value="1"/>
</dbReference>
<dbReference type="PATRIC" id="fig|1301098.3.peg.3690"/>
<protein>
    <recommendedName>
        <fullName evidence="7">Acyl-CoA thioesterase II</fullName>
    </recommendedName>
</protein>
<dbReference type="RefSeq" id="WP_043253402.1">
    <property type="nucleotide sequence ID" value="NZ_HG322950.1"/>
</dbReference>
<evidence type="ECO:0000313" key="6">
    <source>
        <dbReference type="Proteomes" id="UP000025241"/>
    </source>
</evidence>
<dbReference type="GO" id="GO:0005829">
    <property type="term" value="C:cytosol"/>
    <property type="evidence" value="ECO:0007669"/>
    <property type="project" value="TreeGrafter"/>
</dbReference>
<evidence type="ECO:0008006" key="7">
    <source>
        <dbReference type="Google" id="ProtNLM"/>
    </source>
</evidence>
<sequence>MTFPELIQAVRTSPREVVIPALWGQGRASFGGLVAAMAYEALQAVTEPGRPLRSLALTFVGPVEPEVPVSFEAEVLREGKAVSQVFCRGVQNGQVVTLAQASFGLPRESSVQMGALPAPAFKAVDDCQELPYIRKIMPAFTQHIAMRWAVGHMPFSSSREREMGGWMRFRGSGVGEEPMEVSHLLALIDAWPPATLPHLQTPAPSSSLTWTIEFVQPQPAMPANGWCRYLATIEHASDGYGHIAAQCWSTDGQLIAISRQTATIFG</sequence>
<dbReference type="STRING" id="1301098.PKB_3684"/>